<comment type="caution">
    <text evidence="2">The sequence shown here is derived from an EMBL/GenBank/DDBJ whole genome shotgun (WGS) entry which is preliminary data.</text>
</comment>
<dbReference type="EMBL" id="JBJQND010000018">
    <property type="protein sequence ID" value="KAL3837329.1"/>
    <property type="molecule type" value="Genomic_DNA"/>
</dbReference>
<gene>
    <name evidence="2" type="ORF">ACJMK2_022694</name>
</gene>
<accession>A0ABD3TJW5</accession>
<evidence type="ECO:0000313" key="3">
    <source>
        <dbReference type="Proteomes" id="UP001634394"/>
    </source>
</evidence>
<keyword evidence="1" id="KW-0732">Signal</keyword>
<organism evidence="2 3">
    <name type="scientific">Sinanodonta woodiana</name>
    <name type="common">Chinese pond mussel</name>
    <name type="synonym">Anodonta woodiana</name>
    <dbReference type="NCBI Taxonomy" id="1069815"/>
    <lineage>
        <taxon>Eukaryota</taxon>
        <taxon>Metazoa</taxon>
        <taxon>Spiralia</taxon>
        <taxon>Lophotrochozoa</taxon>
        <taxon>Mollusca</taxon>
        <taxon>Bivalvia</taxon>
        <taxon>Autobranchia</taxon>
        <taxon>Heteroconchia</taxon>
        <taxon>Palaeoheterodonta</taxon>
        <taxon>Unionida</taxon>
        <taxon>Unionoidea</taxon>
        <taxon>Unionidae</taxon>
        <taxon>Unioninae</taxon>
        <taxon>Sinanodonta</taxon>
    </lineage>
</organism>
<dbReference type="Proteomes" id="UP001634394">
    <property type="component" value="Unassembled WGS sequence"/>
</dbReference>
<dbReference type="AlphaFoldDB" id="A0ABD3TJW5"/>
<sequence>MRFFGTNVVILLVLIVEDAISHCPERGCECGEFCVNINNRWCNNNNDKDCSCVKGCLVLDRLMKPGDNETIYCGNCRCSRLVQNGEAVCTGESPCPPDNLILNVDYPDFGNESPNCHSSAEDYTYEDITPGIILDYLRLCDVMLCDV</sequence>
<evidence type="ECO:0000256" key="1">
    <source>
        <dbReference type="SAM" id="SignalP"/>
    </source>
</evidence>
<feature type="signal peptide" evidence="1">
    <location>
        <begin position="1"/>
        <end position="21"/>
    </location>
</feature>
<name>A0ABD3TJW5_SINWO</name>
<evidence type="ECO:0000313" key="2">
    <source>
        <dbReference type="EMBL" id="KAL3837329.1"/>
    </source>
</evidence>
<keyword evidence="3" id="KW-1185">Reference proteome</keyword>
<reference evidence="2 3" key="1">
    <citation type="submission" date="2024-11" db="EMBL/GenBank/DDBJ databases">
        <title>Chromosome-level genome assembly of the freshwater bivalve Anodonta woodiana.</title>
        <authorList>
            <person name="Chen X."/>
        </authorList>
    </citation>
    <scope>NUCLEOTIDE SEQUENCE [LARGE SCALE GENOMIC DNA]</scope>
    <source>
        <strain evidence="2">MN2024</strain>
        <tissue evidence="2">Gills</tissue>
    </source>
</reference>
<proteinExistence type="predicted"/>
<protein>
    <submittedName>
        <fullName evidence="2">Uncharacterized protein</fullName>
    </submittedName>
</protein>
<feature type="chain" id="PRO_5044874924" evidence="1">
    <location>
        <begin position="22"/>
        <end position="147"/>
    </location>
</feature>